<evidence type="ECO:0000313" key="2">
    <source>
        <dbReference type="EMBL" id="UOQ86850.1"/>
    </source>
</evidence>
<dbReference type="EMBL" id="CP095071">
    <property type="protein sequence ID" value="UOQ86850.1"/>
    <property type="molecule type" value="Genomic_DNA"/>
</dbReference>
<sequence>MKQNRQHKDARNQKTDRAKKRFDPSEFEEELQMVDEVPLKDIEIEEKNIRQKENSQSTSESEQKHRKDK</sequence>
<name>A0ABY4GRU2_9BACI</name>
<evidence type="ECO:0000256" key="1">
    <source>
        <dbReference type="SAM" id="MobiDB-lite"/>
    </source>
</evidence>
<evidence type="ECO:0008006" key="4">
    <source>
        <dbReference type="Google" id="ProtNLM"/>
    </source>
</evidence>
<dbReference type="RefSeq" id="WP_244747224.1">
    <property type="nucleotide sequence ID" value="NZ_CP095071.1"/>
</dbReference>
<gene>
    <name evidence="2" type="ORF">MUN87_08175</name>
</gene>
<proteinExistence type="predicted"/>
<evidence type="ECO:0000313" key="3">
    <source>
        <dbReference type="Proteomes" id="UP000831537"/>
    </source>
</evidence>
<feature type="compositionally biased region" description="Basic and acidic residues" evidence="1">
    <location>
        <begin position="37"/>
        <end position="53"/>
    </location>
</feature>
<protein>
    <recommendedName>
        <fullName evidence="4">YfhD family protein</fullName>
    </recommendedName>
</protein>
<dbReference type="Proteomes" id="UP000831537">
    <property type="component" value="Chromosome"/>
</dbReference>
<keyword evidence="3" id="KW-1185">Reference proteome</keyword>
<organism evidence="2 3">
    <name type="scientific">Gracilibacillus salinarum</name>
    <dbReference type="NCBI Taxonomy" id="2932255"/>
    <lineage>
        <taxon>Bacteria</taxon>
        <taxon>Bacillati</taxon>
        <taxon>Bacillota</taxon>
        <taxon>Bacilli</taxon>
        <taxon>Bacillales</taxon>
        <taxon>Bacillaceae</taxon>
        <taxon>Gracilibacillus</taxon>
    </lineage>
</organism>
<reference evidence="2 3" key="1">
    <citation type="submission" date="2022-04" db="EMBL/GenBank/DDBJ databases">
        <title>Gracilibacillus sp. isolated from saltern.</title>
        <authorList>
            <person name="Won M."/>
            <person name="Lee C.-M."/>
            <person name="Woen H.-Y."/>
            <person name="Kwon S.-W."/>
        </authorList>
    </citation>
    <scope>NUCLEOTIDE SEQUENCE [LARGE SCALE GENOMIC DNA]</scope>
    <source>
        <strain evidence="2 3">SSPM10-3</strain>
    </source>
</reference>
<feature type="compositionally biased region" description="Basic and acidic residues" evidence="1">
    <location>
        <begin position="1"/>
        <end position="24"/>
    </location>
</feature>
<feature type="region of interest" description="Disordered" evidence="1">
    <location>
        <begin position="1"/>
        <end position="69"/>
    </location>
</feature>
<accession>A0ABY4GRU2</accession>